<organism evidence="8 9">
    <name type="scientific">Pristionchus mayeri</name>
    <dbReference type="NCBI Taxonomy" id="1317129"/>
    <lineage>
        <taxon>Eukaryota</taxon>
        <taxon>Metazoa</taxon>
        <taxon>Ecdysozoa</taxon>
        <taxon>Nematoda</taxon>
        <taxon>Chromadorea</taxon>
        <taxon>Rhabditida</taxon>
        <taxon>Rhabditina</taxon>
        <taxon>Diplogasteromorpha</taxon>
        <taxon>Diplogasteroidea</taxon>
        <taxon>Neodiplogasteridae</taxon>
        <taxon>Pristionchus</taxon>
    </lineage>
</organism>
<evidence type="ECO:0000256" key="4">
    <source>
        <dbReference type="ARBA" id="ARBA00023136"/>
    </source>
</evidence>
<dbReference type="GO" id="GO:0016020">
    <property type="term" value="C:membrane"/>
    <property type="evidence" value="ECO:0007669"/>
    <property type="project" value="UniProtKB-SubCell"/>
</dbReference>
<reference evidence="9" key="1">
    <citation type="submission" date="2022-10" db="EMBL/GenBank/DDBJ databases">
        <title>Genome assembly of Pristionchus species.</title>
        <authorList>
            <person name="Yoshida K."/>
            <person name="Sommer R.J."/>
        </authorList>
    </citation>
    <scope>NUCLEOTIDE SEQUENCE [LARGE SCALE GENOMIC DNA]</scope>
    <source>
        <strain evidence="9">RS5460</strain>
    </source>
</reference>
<feature type="transmembrane region" description="Helical" evidence="6">
    <location>
        <begin position="101"/>
        <end position="122"/>
    </location>
</feature>
<dbReference type="InterPro" id="IPR000276">
    <property type="entry name" value="GPCR_Rhodpsn"/>
</dbReference>
<keyword evidence="9" id="KW-1185">Reference proteome</keyword>
<dbReference type="CDD" id="cd14978">
    <property type="entry name" value="7tmA_FMRFamide_R-like"/>
    <property type="match status" value="1"/>
</dbReference>
<dbReference type="Gene3D" id="1.20.1070.10">
    <property type="entry name" value="Rhodopsin 7-helix transmembrane proteins"/>
    <property type="match status" value="1"/>
</dbReference>
<feature type="transmembrane region" description="Helical" evidence="6">
    <location>
        <begin position="246"/>
        <end position="271"/>
    </location>
</feature>
<dbReference type="AlphaFoldDB" id="A0AAN4ZB79"/>
<sequence>SFSPSVRVLSFRPLQCSCPMGDVAAAITDAAAAAVAANASANETSVEDLSLICSLEPHDWLEAKLVLISIIGSVIGCFGLFGNVSTALILSRPAMRNPNNLYLTALAVFDSCLLLTAFFIYAMEYIIEYTQHFDLYIAWLTYLRFAFALSHISQTGSVYITVTVSIERYFAVCHPRVNKRYCSPGGAAQSILAVTAFAILFNITKFFELEVSENPDCPGGQYWKSYRLTPSDLASNPVYQQVYSLWLTNAVMVFLPFLTLLFLNAIIAYTIRSSLKKFNFDNPDHRGHYRVNGRSELKEKSKEATIVLIVIVCIFLVCNLWGFVLTFLEQIMGQTLFQDYATFYTFSREAINFLAIINSSINFVIYIVFGKEFRKELVIVYGCGVRGITMRLPVHDKFSVWRNWRRSIVTSRAIRHKNHSVLANDVNYNGLQYSPNRRFTTPSMQTPSENRSPTLTPKLSEPHKSHLSNCTNGTAVNGHSTVIRHSLNDQGRPLIVNGDAIWMPDRGTVC</sequence>
<dbReference type="PRINTS" id="PR00237">
    <property type="entry name" value="GPCRRHODOPSN"/>
</dbReference>
<dbReference type="Proteomes" id="UP001328107">
    <property type="component" value="Unassembled WGS sequence"/>
</dbReference>
<protein>
    <recommendedName>
        <fullName evidence="7">G-protein coupled receptors family 1 profile domain-containing protein</fullName>
    </recommendedName>
</protein>
<evidence type="ECO:0000256" key="5">
    <source>
        <dbReference type="SAM" id="MobiDB-lite"/>
    </source>
</evidence>
<dbReference type="PROSITE" id="PS50262">
    <property type="entry name" value="G_PROTEIN_RECEP_F1_2"/>
    <property type="match status" value="1"/>
</dbReference>
<dbReference type="GO" id="GO:0004930">
    <property type="term" value="F:G protein-coupled receptor activity"/>
    <property type="evidence" value="ECO:0007669"/>
    <property type="project" value="InterPro"/>
</dbReference>
<feature type="transmembrane region" description="Helical" evidence="6">
    <location>
        <begin position="65"/>
        <end position="89"/>
    </location>
</feature>
<name>A0AAN4ZB79_9BILA</name>
<evidence type="ECO:0000313" key="8">
    <source>
        <dbReference type="EMBL" id="GMR37456.1"/>
    </source>
</evidence>
<evidence type="ECO:0000256" key="2">
    <source>
        <dbReference type="ARBA" id="ARBA00022692"/>
    </source>
</evidence>
<evidence type="ECO:0000313" key="9">
    <source>
        <dbReference type="Proteomes" id="UP001328107"/>
    </source>
</evidence>
<dbReference type="PANTHER" id="PTHR46641">
    <property type="entry name" value="FMRFAMIDE RECEPTOR-RELATED"/>
    <property type="match status" value="1"/>
</dbReference>
<feature type="compositionally biased region" description="Polar residues" evidence="5">
    <location>
        <begin position="434"/>
        <end position="457"/>
    </location>
</feature>
<keyword evidence="2 6" id="KW-0812">Transmembrane</keyword>
<dbReference type="SUPFAM" id="SSF81321">
    <property type="entry name" value="Family A G protein-coupled receptor-like"/>
    <property type="match status" value="1"/>
</dbReference>
<keyword evidence="3 6" id="KW-1133">Transmembrane helix</keyword>
<feature type="domain" description="G-protein coupled receptors family 1 profile" evidence="7">
    <location>
        <begin position="82"/>
        <end position="366"/>
    </location>
</feature>
<dbReference type="InterPro" id="IPR017452">
    <property type="entry name" value="GPCR_Rhodpsn_7TM"/>
</dbReference>
<feature type="region of interest" description="Disordered" evidence="5">
    <location>
        <begin position="434"/>
        <end position="468"/>
    </location>
</feature>
<feature type="transmembrane region" description="Helical" evidence="6">
    <location>
        <begin position="350"/>
        <end position="369"/>
    </location>
</feature>
<evidence type="ECO:0000256" key="1">
    <source>
        <dbReference type="ARBA" id="ARBA00004370"/>
    </source>
</evidence>
<dbReference type="InterPro" id="IPR052954">
    <property type="entry name" value="GPCR-Ligand_Int"/>
</dbReference>
<keyword evidence="4 6" id="KW-0472">Membrane</keyword>
<accession>A0AAN4ZB79</accession>
<proteinExistence type="predicted"/>
<feature type="transmembrane region" description="Helical" evidence="6">
    <location>
        <begin position="142"/>
        <end position="166"/>
    </location>
</feature>
<comment type="subcellular location">
    <subcellularLocation>
        <location evidence="1">Membrane</location>
    </subcellularLocation>
</comment>
<comment type="caution">
    <text evidence="8">The sequence shown here is derived from an EMBL/GenBank/DDBJ whole genome shotgun (WGS) entry which is preliminary data.</text>
</comment>
<evidence type="ECO:0000256" key="3">
    <source>
        <dbReference type="ARBA" id="ARBA00022989"/>
    </source>
</evidence>
<feature type="non-terminal residue" evidence="8">
    <location>
        <position position="1"/>
    </location>
</feature>
<feature type="transmembrane region" description="Helical" evidence="6">
    <location>
        <begin position="304"/>
        <end position="328"/>
    </location>
</feature>
<feature type="transmembrane region" description="Helical" evidence="6">
    <location>
        <begin position="187"/>
        <end position="207"/>
    </location>
</feature>
<evidence type="ECO:0000256" key="6">
    <source>
        <dbReference type="SAM" id="Phobius"/>
    </source>
</evidence>
<dbReference type="EMBL" id="BTRK01000002">
    <property type="protein sequence ID" value="GMR37456.1"/>
    <property type="molecule type" value="Genomic_DNA"/>
</dbReference>
<dbReference type="PANTHER" id="PTHR46641:SF11">
    <property type="entry name" value="G-PROTEIN COUPLED RECEPTOR DAF-37"/>
    <property type="match status" value="1"/>
</dbReference>
<dbReference type="Pfam" id="PF00001">
    <property type="entry name" value="7tm_1"/>
    <property type="match status" value="1"/>
</dbReference>
<gene>
    <name evidence="8" type="ORF">PMAYCL1PPCAC_07651</name>
</gene>
<evidence type="ECO:0000259" key="7">
    <source>
        <dbReference type="PROSITE" id="PS50262"/>
    </source>
</evidence>